<dbReference type="PROSITE" id="PS50893">
    <property type="entry name" value="ABC_TRANSPORTER_2"/>
    <property type="match status" value="1"/>
</dbReference>
<dbReference type="InterPro" id="IPR003593">
    <property type="entry name" value="AAA+_ATPase"/>
</dbReference>
<dbReference type="SUPFAM" id="SSF52540">
    <property type="entry name" value="P-loop containing nucleoside triphosphate hydrolases"/>
    <property type="match status" value="1"/>
</dbReference>
<dbReference type="PANTHER" id="PTHR42794:SF2">
    <property type="entry name" value="ABC TRANSPORTER ATP-BINDING PROTEIN"/>
    <property type="match status" value="1"/>
</dbReference>
<dbReference type="GO" id="GO:0005524">
    <property type="term" value="F:ATP binding"/>
    <property type="evidence" value="ECO:0007669"/>
    <property type="project" value="UniProtKB-KW"/>
</dbReference>
<keyword evidence="6" id="KW-1185">Reference proteome</keyword>
<feature type="region of interest" description="Disordered" evidence="3">
    <location>
        <begin position="255"/>
        <end position="274"/>
    </location>
</feature>
<evidence type="ECO:0000313" key="5">
    <source>
        <dbReference type="EMBL" id="MFD2459742.1"/>
    </source>
</evidence>
<organism evidence="5 6">
    <name type="scientific">Amycolatopsis samaneae</name>
    <dbReference type="NCBI Taxonomy" id="664691"/>
    <lineage>
        <taxon>Bacteria</taxon>
        <taxon>Bacillati</taxon>
        <taxon>Actinomycetota</taxon>
        <taxon>Actinomycetes</taxon>
        <taxon>Pseudonocardiales</taxon>
        <taxon>Pseudonocardiaceae</taxon>
        <taxon>Amycolatopsis</taxon>
    </lineage>
</organism>
<dbReference type="EMBL" id="JBHUKU010000007">
    <property type="protein sequence ID" value="MFD2459742.1"/>
    <property type="molecule type" value="Genomic_DNA"/>
</dbReference>
<feature type="domain" description="ABC transporter" evidence="4">
    <location>
        <begin position="3"/>
        <end position="235"/>
    </location>
</feature>
<reference evidence="6" key="1">
    <citation type="journal article" date="2019" name="Int. J. Syst. Evol. Microbiol.">
        <title>The Global Catalogue of Microorganisms (GCM) 10K type strain sequencing project: providing services to taxonomists for standard genome sequencing and annotation.</title>
        <authorList>
            <consortium name="The Broad Institute Genomics Platform"/>
            <consortium name="The Broad Institute Genome Sequencing Center for Infectious Disease"/>
            <person name="Wu L."/>
            <person name="Ma J."/>
        </authorList>
    </citation>
    <scope>NUCLEOTIDE SEQUENCE [LARGE SCALE GENOMIC DNA]</scope>
    <source>
        <strain evidence="6">CGMCC 4.7643</strain>
    </source>
</reference>
<protein>
    <submittedName>
        <fullName evidence="5">ABC transporter ATP-binding protein</fullName>
    </submittedName>
</protein>
<dbReference type="PROSITE" id="PS00211">
    <property type="entry name" value="ABC_TRANSPORTER_1"/>
    <property type="match status" value="1"/>
</dbReference>
<accession>A0ABW5GDY3</accession>
<dbReference type="InterPro" id="IPR003439">
    <property type="entry name" value="ABC_transporter-like_ATP-bd"/>
</dbReference>
<comment type="caution">
    <text evidence="5">The sequence shown here is derived from an EMBL/GenBank/DDBJ whole genome shotgun (WGS) entry which is preliminary data.</text>
</comment>
<dbReference type="SMART" id="SM00382">
    <property type="entry name" value="AAA"/>
    <property type="match status" value="1"/>
</dbReference>
<keyword evidence="1" id="KW-0547">Nucleotide-binding</keyword>
<keyword evidence="2 5" id="KW-0067">ATP-binding</keyword>
<dbReference type="RefSeq" id="WP_345403259.1">
    <property type="nucleotide sequence ID" value="NZ_BAABHG010000014.1"/>
</dbReference>
<evidence type="ECO:0000256" key="1">
    <source>
        <dbReference type="ARBA" id="ARBA00022741"/>
    </source>
</evidence>
<dbReference type="PANTHER" id="PTHR42794">
    <property type="entry name" value="HEMIN IMPORT ATP-BINDING PROTEIN HMUV"/>
    <property type="match status" value="1"/>
</dbReference>
<dbReference type="Gene3D" id="3.40.50.300">
    <property type="entry name" value="P-loop containing nucleotide triphosphate hydrolases"/>
    <property type="match status" value="1"/>
</dbReference>
<dbReference type="InterPro" id="IPR017871">
    <property type="entry name" value="ABC_transporter-like_CS"/>
</dbReference>
<gene>
    <name evidence="5" type="ORF">ACFSYJ_14095</name>
</gene>
<dbReference type="Proteomes" id="UP001597419">
    <property type="component" value="Unassembled WGS sequence"/>
</dbReference>
<dbReference type="CDD" id="cd03214">
    <property type="entry name" value="ABC_Iron-Siderophores_B12_Hemin"/>
    <property type="match status" value="1"/>
</dbReference>
<dbReference type="Pfam" id="PF00005">
    <property type="entry name" value="ABC_tran"/>
    <property type="match status" value="1"/>
</dbReference>
<evidence type="ECO:0000256" key="2">
    <source>
        <dbReference type="ARBA" id="ARBA00022840"/>
    </source>
</evidence>
<name>A0ABW5GDY3_9PSEU</name>
<evidence type="ECO:0000256" key="3">
    <source>
        <dbReference type="SAM" id="MobiDB-lite"/>
    </source>
</evidence>
<sequence>MDILAEDLTVTVAGRRLVDDLRLRVPEGAVVGLVGPNGCGKSTTLRCVYRALRPSAGVVRIGGDDVWALSARDSARRVAALPQEQHMEFDFTAAEVVAMARSPHKGAFERDTEADHEFCVRALRQVGVAHLAERGYLTLSGGERQRVLVARALAQQPKVLVLDEPTNHLDIRYQLEILALVREIGVTALVALHDLNLAAATCDVLYVLDGGRVVAEGTPREVLTPELIAATFGVRAHLVPHPVSGAPQLLYSTAVEPDGTAPKGSPRCRDDVTS</sequence>
<dbReference type="InterPro" id="IPR027417">
    <property type="entry name" value="P-loop_NTPase"/>
</dbReference>
<proteinExistence type="predicted"/>
<evidence type="ECO:0000259" key="4">
    <source>
        <dbReference type="PROSITE" id="PS50893"/>
    </source>
</evidence>
<evidence type="ECO:0000313" key="6">
    <source>
        <dbReference type="Proteomes" id="UP001597419"/>
    </source>
</evidence>